<feature type="domain" description="THIF-type NAD/FAD binding fold" evidence="1">
    <location>
        <begin position="21"/>
        <end position="204"/>
    </location>
</feature>
<organism evidence="2 3">
    <name type="scientific">Allorhodopirellula heiligendammensis</name>
    <dbReference type="NCBI Taxonomy" id="2714739"/>
    <lineage>
        <taxon>Bacteria</taxon>
        <taxon>Pseudomonadati</taxon>
        <taxon>Planctomycetota</taxon>
        <taxon>Planctomycetia</taxon>
        <taxon>Pirellulales</taxon>
        <taxon>Pirellulaceae</taxon>
        <taxon>Allorhodopirellula</taxon>
    </lineage>
</organism>
<dbReference type="PANTHER" id="PTHR43267:SF3">
    <property type="entry name" value="THIF PROTEIN"/>
    <property type="match status" value="1"/>
</dbReference>
<dbReference type="SUPFAM" id="SSF69572">
    <property type="entry name" value="Activating enzymes of the ubiquitin-like proteins"/>
    <property type="match status" value="1"/>
</dbReference>
<protein>
    <submittedName>
        <fullName evidence="2">Molybdopterin-synthase adenylyltransferase</fullName>
        <ecNumber evidence="2">2.7.7.80</ecNumber>
    </submittedName>
</protein>
<comment type="caution">
    <text evidence="2">The sequence shown here is derived from an EMBL/GenBank/DDBJ whole genome shotgun (WGS) entry which is preliminary data.</text>
</comment>
<evidence type="ECO:0000313" key="3">
    <source>
        <dbReference type="Proteomes" id="UP000319908"/>
    </source>
</evidence>
<evidence type="ECO:0000259" key="1">
    <source>
        <dbReference type="Pfam" id="PF00899"/>
    </source>
</evidence>
<name>A0A5C6B4R3_9BACT</name>
<dbReference type="GO" id="GO:0061504">
    <property type="term" value="P:cyclic threonylcarbamoyladenosine biosynthetic process"/>
    <property type="evidence" value="ECO:0007669"/>
    <property type="project" value="TreeGrafter"/>
</dbReference>
<keyword evidence="2" id="KW-0808">Transferase</keyword>
<dbReference type="InterPro" id="IPR000594">
    <property type="entry name" value="ThiF_NAD_FAD-bd"/>
</dbReference>
<dbReference type="Pfam" id="PF00899">
    <property type="entry name" value="ThiF"/>
    <property type="match status" value="1"/>
</dbReference>
<dbReference type="GO" id="GO:0008641">
    <property type="term" value="F:ubiquitin-like modifier activating enzyme activity"/>
    <property type="evidence" value="ECO:0007669"/>
    <property type="project" value="InterPro"/>
</dbReference>
<dbReference type="Proteomes" id="UP000319908">
    <property type="component" value="Unassembled WGS sequence"/>
</dbReference>
<dbReference type="EMBL" id="SJPU01000012">
    <property type="protein sequence ID" value="TWU06552.1"/>
    <property type="molecule type" value="Genomic_DNA"/>
</dbReference>
<reference evidence="2 3" key="1">
    <citation type="journal article" date="2020" name="Antonie Van Leeuwenhoek">
        <title>Rhodopirellula heiligendammensis sp. nov., Rhodopirellula pilleata sp. nov., and Rhodopirellula solitaria sp. nov. isolated from natural or artificial marine surfaces in Northern Germany and California, USA, and emended description of the genus Rhodopirellula.</title>
        <authorList>
            <person name="Kallscheuer N."/>
            <person name="Wiegand S."/>
            <person name="Jogler M."/>
            <person name="Boedeker C."/>
            <person name="Peeters S.H."/>
            <person name="Rast P."/>
            <person name="Heuer A."/>
            <person name="Jetten M.S.M."/>
            <person name="Rohde M."/>
            <person name="Jogler C."/>
        </authorList>
    </citation>
    <scope>NUCLEOTIDE SEQUENCE [LARGE SCALE GENOMIC DNA]</scope>
    <source>
        <strain evidence="2 3">Poly21</strain>
    </source>
</reference>
<dbReference type="AlphaFoldDB" id="A0A5C6B4R3"/>
<keyword evidence="2" id="KW-0548">Nucleotidyltransferase</keyword>
<dbReference type="PANTHER" id="PTHR43267">
    <property type="entry name" value="TRNA THREONYLCARBAMOYLADENOSINE DEHYDRATASE"/>
    <property type="match status" value="1"/>
</dbReference>
<dbReference type="GO" id="GO:0061605">
    <property type="term" value="F:molybdopterin-synthase adenylyltransferase activity"/>
    <property type="evidence" value="ECO:0007669"/>
    <property type="project" value="UniProtKB-EC"/>
</dbReference>
<dbReference type="CDD" id="cd01483">
    <property type="entry name" value="E1_enzyme_family"/>
    <property type="match status" value="1"/>
</dbReference>
<dbReference type="EC" id="2.7.7.80" evidence="2"/>
<evidence type="ECO:0000313" key="2">
    <source>
        <dbReference type="EMBL" id="TWU06552.1"/>
    </source>
</evidence>
<dbReference type="GO" id="GO:0061503">
    <property type="term" value="F:tRNA threonylcarbamoyladenosine dehydratase"/>
    <property type="evidence" value="ECO:0007669"/>
    <property type="project" value="TreeGrafter"/>
</dbReference>
<dbReference type="Gene3D" id="3.40.50.720">
    <property type="entry name" value="NAD(P)-binding Rossmann-like Domain"/>
    <property type="match status" value="1"/>
</dbReference>
<keyword evidence="3" id="KW-1185">Reference proteome</keyword>
<dbReference type="InterPro" id="IPR045886">
    <property type="entry name" value="ThiF/MoeB/HesA"/>
</dbReference>
<gene>
    <name evidence="2" type="primary">moeB_4</name>
    <name evidence="2" type="ORF">Poly21_56190</name>
</gene>
<sequence length="235" mass="26256">MGGILNTTQDRFERQASLVPRDRIRDTSVTVIGVGAIGRQVALQLASIGVTKLQLIDFDTVELTNVTTQGYRADEIGQAKVTATTLEVERIDPSIEIDYIIDRFRSMHRVGDVVFCCVDSIATRATVWRCLQRRIQLLIDTRMNGETIRLLTADPSKSRHRYESTLFAQGDAHAGTCTAKSTIYAASIAAGLSVHQLTRWLRDMPLDRDFTFNLLASELNVTGEFTPSFQENRFA</sequence>
<dbReference type="InterPro" id="IPR035985">
    <property type="entry name" value="Ubiquitin-activating_enz"/>
</dbReference>
<dbReference type="OrthoDB" id="9793589at2"/>
<proteinExistence type="predicted"/>
<accession>A0A5C6B4R3</accession>